<evidence type="ECO:0000313" key="2">
    <source>
        <dbReference type="Proteomes" id="UP000177943"/>
    </source>
</evidence>
<name>A0A1G2MTJ6_9BACT</name>
<accession>A0A1G2MTJ6</accession>
<dbReference type="Proteomes" id="UP000177943">
    <property type="component" value="Unassembled WGS sequence"/>
</dbReference>
<gene>
    <name evidence="1" type="ORF">A3D56_02050</name>
</gene>
<protein>
    <submittedName>
        <fullName evidence="1">Uncharacterized protein</fullName>
    </submittedName>
</protein>
<proteinExistence type="predicted"/>
<evidence type="ECO:0000313" key="1">
    <source>
        <dbReference type="EMBL" id="OHA27218.1"/>
    </source>
</evidence>
<organism evidence="1 2">
    <name type="scientific">Candidatus Taylorbacteria bacterium RIFCSPHIGHO2_02_FULL_45_35</name>
    <dbReference type="NCBI Taxonomy" id="1802311"/>
    <lineage>
        <taxon>Bacteria</taxon>
        <taxon>Candidatus Tayloriibacteriota</taxon>
    </lineage>
</organism>
<dbReference type="AlphaFoldDB" id="A0A1G2MTJ6"/>
<dbReference type="EMBL" id="MHRP01000020">
    <property type="protein sequence ID" value="OHA27218.1"/>
    <property type="molecule type" value="Genomic_DNA"/>
</dbReference>
<reference evidence="1 2" key="1">
    <citation type="journal article" date="2016" name="Nat. Commun.">
        <title>Thousands of microbial genomes shed light on interconnected biogeochemical processes in an aquifer system.</title>
        <authorList>
            <person name="Anantharaman K."/>
            <person name="Brown C.T."/>
            <person name="Hug L.A."/>
            <person name="Sharon I."/>
            <person name="Castelle C.J."/>
            <person name="Probst A.J."/>
            <person name="Thomas B.C."/>
            <person name="Singh A."/>
            <person name="Wilkins M.J."/>
            <person name="Karaoz U."/>
            <person name="Brodie E.L."/>
            <person name="Williams K.H."/>
            <person name="Hubbard S.S."/>
            <person name="Banfield J.F."/>
        </authorList>
    </citation>
    <scope>NUCLEOTIDE SEQUENCE [LARGE SCALE GENOMIC DNA]</scope>
</reference>
<sequence>MRGKVSVMNTPKSGKFRHIVFKDGDTWYAVALEFNIVESADDPKLAFMSLLQAVDGYIKSFRKVKGVMKFNALNQKTDPDYEKLWSNLHSSKPVKSPFEINMYGVSTV</sequence>
<comment type="caution">
    <text evidence="1">The sequence shown here is derived from an EMBL/GenBank/DDBJ whole genome shotgun (WGS) entry which is preliminary data.</text>
</comment>